<accession>A0A381SMK3</accession>
<dbReference type="EMBL" id="UINC01003014">
    <property type="protein sequence ID" value="SVA02523.1"/>
    <property type="molecule type" value="Genomic_DNA"/>
</dbReference>
<organism evidence="2">
    <name type="scientific">marine metagenome</name>
    <dbReference type="NCBI Taxonomy" id="408172"/>
    <lineage>
        <taxon>unclassified sequences</taxon>
        <taxon>metagenomes</taxon>
        <taxon>ecological metagenomes</taxon>
    </lineage>
</organism>
<sequence length="78" mass="7920">MATARATASCTALGSVAARLECPAAAASSIRQATFPAWALQSLMLVGSPTITTSGVQDPSADRVSSRPWTPTQPISSS</sequence>
<reference evidence="2" key="1">
    <citation type="submission" date="2018-05" db="EMBL/GenBank/DDBJ databases">
        <authorList>
            <person name="Lanie J.A."/>
            <person name="Ng W.-L."/>
            <person name="Kazmierczak K.M."/>
            <person name="Andrzejewski T.M."/>
            <person name="Davidsen T.M."/>
            <person name="Wayne K.J."/>
            <person name="Tettelin H."/>
            <person name="Glass J.I."/>
            <person name="Rusch D."/>
            <person name="Podicherti R."/>
            <person name="Tsui H.-C.T."/>
            <person name="Winkler M.E."/>
        </authorList>
    </citation>
    <scope>NUCLEOTIDE SEQUENCE</scope>
</reference>
<gene>
    <name evidence="2" type="ORF">METZ01_LOCUS55377</name>
</gene>
<protein>
    <submittedName>
        <fullName evidence="2">Uncharacterized protein</fullName>
    </submittedName>
</protein>
<evidence type="ECO:0000313" key="2">
    <source>
        <dbReference type="EMBL" id="SVA02523.1"/>
    </source>
</evidence>
<proteinExistence type="predicted"/>
<feature type="region of interest" description="Disordered" evidence="1">
    <location>
        <begin position="51"/>
        <end position="78"/>
    </location>
</feature>
<feature type="compositionally biased region" description="Polar residues" evidence="1">
    <location>
        <begin position="67"/>
        <end position="78"/>
    </location>
</feature>
<name>A0A381SMK3_9ZZZZ</name>
<dbReference type="AlphaFoldDB" id="A0A381SMK3"/>
<evidence type="ECO:0000256" key="1">
    <source>
        <dbReference type="SAM" id="MobiDB-lite"/>
    </source>
</evidence>